<evidence type="ECO:0000256" key="5">
    <source>
        <dbReference type="ARBA" id="ARBA00023136"/>
    </source>
</evidence>
<accession>A0A9P8BS08</accession>
<reference evidence="7" key="1">
    <citation type="submission" date="2021-06" db="EMBL/GenBank/DDBJ databases">
        <title>Genome Sequence of Mortierella hyaline Strain SCG-10, a Cold-Adapted, Nitrate-Reducing Fungus Isolated from Soil in Minnesota, USA.</title>
        <authorList>
            <person name="Aldossari N."/>
        </authorList>
    </citation>
    <scope>NUCLEOTIDE SEQUENCE</scope>
    <source>
        <strain evidence="7">SCG-10</strain>
    </source>
</reference>
<dbReference type="OrthoDB" id="2802411at2759"/>
<feature type="region of interest" description="Disordered" evidence="6">
    <location>
        <begin position="48"/>
        <end position="72"/>
    </location>
</feature>
<evidence type="ECO:0000313" key="7">
    <source>
        <dbReference type="EMBL" id="KAG9063447.1"/>
    </source>
</evidence>
<comment type="caution">
    <text evidence="7">The sequence shown here is derived from an EMBL/GenBank/DDBJ whole genome shotgun (WGS) entry which is preliminary data.</text>
</comment>
<evidence type="ECO:0000313" key="8">
    <source>
        <dbReference type="Proteomes" id="UP000707451"/>
    </source>
</evidence>
<evidence type="ECO:0000256" key="2">
    <source>
        <dbReference type="ARBA" id="ARBA00009530"/>
    </source>
</evidence>
<dbReference type="Proteomes" id="UP000707451">
    <property type="component" value="Unassembled WGS sequence"/>
</dbReference>
<keyword evidence="3" id="KW-0812">Transmembrane</keyword>
<proteinExistence type="inferred from homology"/>
<dbReference type="GO" id="GO:0016020">
    <property type="term" value="C:membrane"/>
    <property type="evidence" value="ECO:0007669"/>
    <property type="project" value="UniProtKB-SubCell"/>
</dbReference>
<evidence type="ECO:0000256" key="1">
    <source>
        <dbReference type="ARBA" id="ARBA00004370"/>
    </source>
</evidence>
<gene>
    <name evidence="7" type="ORF">KI688_004330</name>
</gene>
<dbReference type="Pfam" id="PF01679">
    <property type="entry name" value="Pmp3"/>
    <property type="match status" value="1"/>
</dbReference>
<dbReference type="EMBL" id="JAHRHY010000016">
    <property type="protein sequence ID" value="KAG9063447.1"/>
    <property type="molecule type" value="Genomic_DNA"/>
</dbReference>
<evidence type="ECO:0000256" key="3">
    <source>
        <dbReference type="ARBA" id="ARBA00022692"/>
    </source>
</evidence>
<organism evidence="7 8">
    <name type="scientific">Linnemannia hyalina</name>
    <dbReference type="NCBI Taxonomy" id="64524"/>
    <lineage>
        <taxon>Eukaryota</taxon>
        <taxon>Fungi</taxon>
        <taxon>Fungi incertae sedis</taxon>
        <taxon>Mucoromycota</taxon>
        <taxon>Mortierellomycotina</taxon>
        <taxon>Mortierellomycetes</taxon>
        <taxon>Mortierellales</taxon>
        <taxon>Mortierellaceae</taxon>
        <taxon>Linnemannia</taxon>
    </lineage>
</organism>
<comment type="subcellular location">
    <subcellularLocation>
        <location evidence="1">Membrane</location>
    </subcellularLocation>
</comment>
<name>A0A9P8BS08_9FUNG</name>
<evidence type="ECO:0000256" key="6">
    <source>
        <dbReference type="SAM" id="MobiDB-lite"/>
    </source>
</evidence>
<keyword evidence="4" id="KW-1133">Transmembrane helix</keyword>
<evidence type="ECO:0000256" key="4">
    <source>
        <dbReference type="ARBA" id="ARBA00022989"/>
    </source>
</evidence>
<dbReference type="InterPro" id="IPR000612">
    <property type="entry name" value="PMP3"/>
</dbReference>
<sequence length="72" mass="8209">MTTTTTRVTVIGLTLLGHVPGIVYAWYIIYKNRDDPNVSHRHGRTYVAVPQQQQQQQQPPQPQHYQATAPVN</sequence>
<protein>
    <submittedName>
        <fullName evidence="7">Uncharacterized protein</fullName>
    </submittedName>
</protein>
<dbReference type="AlphaFoldDB" id="A0A9P8BS08"/>
<comment type="similarity">
    <text evidence="2">Belongs to the UPF0057 (PMP3) family.</text>
</comment>
<keyword evidence="5" id="KW-0472">Membrane</keyword>
<keyword evidence="8" id="KW-1185">Reference proteome</keyword>